<protein>
    <submittedName>
        <fullName evidence="1">Uncharacterized protein</fullName>
    </submittedName>
</protein>
<reference evidence="1 2" key="1">
    <citation type="submission" date="2024-05" db="EMBL/GenBank/DDBJ databases">
        <title>Sphingomonas sp. HF-S3 16S ribosomal RNA gene Genome sequencing and assembly.</title>
        <authorList>
            <person name="Lee H."/>
        </authorList>
    </citation>
    <scope>NUCLEOTIDE SEQUENCE [LARGE SCALE GENOMIC DNA]</scope>
    <source>
        <strain evidence="1 2">HF-S3</strain>
    </source>
</reference>
<gene>
    <name evidence="1" type="ORF">TPR58_16325</name>
</gene>
<evidence type="ECO:0000313" key="1">
    <source>
        <dbReference type="EMBL" id="MEN3748742.1"/>
    </source>
</evidence>
<comment type="caution">
    <text evidence="1">The sequence shown here is derived from an EMBL/GenBank/DDBJ whole genome shotgun (WGS) entry which is preliminary data.</text>
</comment>
<proteinExistence type="predicted"/>
<evidence type="ECO:0000313" key="2">
    <source>
        <dbReference type="Proteomes" id="UP001427805"/>
    </source>
</evidence>
<keyword evidence="2" id="KW-1185">Reference proteome</keyword>
<name>A0ABV0BAZ9_9SPHN</name>
<accession>A0ABV0BAZ9</accession>
<dbReference type="Proteomes" id="UP001427805">
    <property type="component" value="Unassembled WGS sequence"/>
</dbReference>
<dbReference type="EMBL" id="JBDIZK010000010">
    <property type="protein sequence ID" value="MEN3748742.1"/>
    <property type="molecule type" value="Genomic_DNA"/>
</dbReference>
<organism evidence="1 2">
    <name type="scientific">Sphingomonas rustica</name>
    <dbReference type="NCBI Taxonomy" id="3103142"/>
    <lineage>
        <taxon>Bacteria</taxon>
        <taxon>Pseudomonadati</taxon>
        <taxon>Pseudomonadota</taxon>
        <taxon>Alphaproteobacteria</taxon>
        <taxon>Sphingomonadales</taxon>
        <taxon>Sphingomonadaceae</taxon>
        <taxon>Sphingomonas</taxon>
    </lineage>
</organism>
<sequence length="187" mass="20704">MAAAHVSVSREKILGMATSANLIQARQFWSEYLTEHSRAFNKLGNAMETGPERGWFERLKVTRKKDALLCYLKQARDADEHGCLDITPKSRISLLIRRQSEGPLNITEFSVKGGQINFKYATPDRVTPIIDFKPASLILSDVINGGTTYAVPPTHLGSPISQSVLGFAKLGAEFLDHTIAEARQKFS</sequence>